<evidence type="ECO:0000313" key="4">
    <source>
        <dbReference type="Proteomes" id="UP001595858"/>
    </source>
</evidence>
<evidence type="ECO:0000313" key="3">
    <source>
        <dbReference type="EMBL" id="MFC4869321.1"/>
    </source>
</evidence>
<feature type="region of interest" description="Disordered" evidence="1">
    <location>
        <begin position="33"/>
        <end position="72"/>
    </location>
</feature>
<protein>
    <submittedName>
        <fullName evidence="3">DUF732 domain-containing protein</fullName>
    </submittedName>
</protein>
<comment type="caution">
    <text evidence="3">The sequence shown here is derived from an EMBL/GenBank/DDBJ whole genome shotgun (WGS) entry which is preliminary data.</text>
</comment>
<evidence type="ECO:0000259" key="2">
    <source>
        <dbReference type="Pfam" id="PF05305"/>
    </source>
</evidence>
<dbReference type="Pfam" id="PF05305">
    <property type="entry name" value="DUF732"/>
    <property type="match status" value="1"/>
</dbReference>
<evidence type="ECO:0000256" key="1">
    <source>
        <dbReference type="SAM" id="MobiDB-lite"/>
    </source>
</evidence>
<reference evidence="4" key="1">
    <citation type="journal article" date="2019" name="Int. J. Syst. Evol. Microbiol.">
        <title>The Global Catalogue of Microorganisms (GCM) 10K type strain sequencing project: providing services to taxonomists for standard genome sequencing and annotation.</title>
        <authorList>
            <consortium name="The Broad Institute Genomics Platform"/>
            <consortium name="The Broad Institute Genome Sequencing Center for Infectious Disease"/>
            <person name="Wu L."/>
            <person name="Ma J."/>
        </authorList>
    </citation>
    <scope>NUCLEOTIDE SEQUENCE [LARGE SCALE GENOMIC DNA]</scope>
    <source>
        <strain evidence="4">CGMCC 4.7304</strain>
    </source>
</reference>
<dbReference type="RefSeq" id="WP_344142989.1">
    <property type="nucleotide sequence ID" value="NZ_BAAAQI010000006.1"/>
</dbReference>
<organism evidence="3 4">
    <name type="scientific">Streptomonospora arabica</name>
    <dbReference type="NCBI Taxonomy" id="412417"/>
    <lineage>
        <taxon>Bacteria</taxon>
        <taxon>Bacillati</taxon>
        <taxon>Actinomycetota</taxon>
        <taxon>Actinomycetes</taxon>
        <taxon>Streptosporangiales</taxon>
        <taxon>Nocardiopsidaceae</taxon>
        <taxon>Streptomonospora</taxon>
    </lineage>
</organism>
<dbReference type="EMBL" id="JBHSIY010000028">
    <property type="protein sequence ID" value="MFC4869321.1"/>
    <property type="molecule type" value="Genomic_DNA"/>
</dbReference>
<keyword evidence="4" id="KW-1185">Reference proteome</keyword>
<gene>
    <name evidence="3" type="ORF">ACFPCZ_22025</name>
</gene>
<accession>A0ABV9SSN0</accession>
<feature type="domain" description="DUF732" evidence="2">
    <location>
        <begin position="85"/>
        <end position="144"/>
    </location>
</feature>
<sequence>MDTPHTMPAWKKWVIGAGIVLALGLVGGAMQAAGITPDPQGEPQPDPTPRATHNAPAPQAEGTPTNGAPREGAYLEAVYRDARANGSGIHGYGDEKVLNLGYGVCDDLANGMAPTDVVKSLKGTSHAVSAIAPQIVGHAQTYLCQ</sequence>
<dbReference type="InterPro" id="IPR007969">
    <property type="entry name" value="DUF732"/>
</dbReference>
<proteinExistence type="predicted"/>
<dbReference type="Proteomes" id="UP001595858">
    <property type="component" value="Unassembled WGS sequence"/>
</dbReference>
<name>A0ABV9SSN0_9ACTN</name>